<feature type="region of interest" description="Disordered" evidence="5">
    <location>
        <begin position="91"/>
        <end position="120"/>
    </location>
</feature>
<dbReference type="PROSITE" id="PS50145">
    <property type="entry name" value="ZF_TRAF"/>
    <property type="match status" value="1"/>
</dbReference>
<evidence type="ECO:0000256" key="2">
    <source>
        <dbReference type="ARBA" id="ARBA00022771"/>
    </source>
</evidence>
<keyword evidence="2 4" id="KW-0863">Zinc-finger</keyword>
<reference evidence="7" key="1">
    <citation type="submission" date="2020-02" db="EMBL/GenBank/DDBJ databases">
        <title>Relaxed selection underlies rapid genomic changes in the transitions from sociality to social parasitism in ants.</title>
        <authorList>
            <person name="Bi X."/>
        </authorList>
    </citation>
    <scope>NUCLEOTIDE SEQUENCE</scope>
    <source>
        <strain evidence="7">BGI-DK2014c</strain>
        <tissue evidence="7">Whole body</tissue>
    </source>
</reference>
<dbReference type="SUPFAM" id="SSF57850">
    <property type="entry name" value="RING/U-box"/>
    <property type="match status" value="1"/>
</dbReference>
<evidence type="ECO:0000313" key="8">
    <source>
        <dbReference type="Proteomes" id="UP000668214"/>
    </source>
</evidence>
<dbReference type="PANTHER" id="PTHR23059:SF4">
    <property type="entry name" value="ZINC FINGER TRAF-TYPE-CONTAINING PROTEIN 1"/>
    <property type="match status" value="1"/>
</dbReference>
<evidence type="ECO:0000256" key="5">
    <source>
        <dbReference type="SAM" id="MobiDB-lite"/>
    </source>
</evidence>
<feature type="compositionally biased region" description="Polar residues" evidence="5">
    <location>
        <begin position="53"/>
        <end position="74"/>
    </location>
</feature>
<keyword evidence="3 4" id="KW-0862">Zinc</keyword>
<feature type="non-terminal residue" evidence="7">
    <location>
        <position position="433"/>
    </location>
</feature>
<name>A0A836F4G9_9HYME</name>
<dbReference type="Gene3D" id="3.30.40.10">
    <property type="entry name" value="Zinc/RING finger domain, C3HC4 (zinc finger)"/>
    <property type="match status" value="2"/>
</dbReference>
<feature type="non-terminal residue" evidence="7">
    <location>
        <position position="1"/>
    </location>
</feature>
<dbReference type="GO" id="GO:0005634">
    <property type="term" value="C:nucleus"/>
    <property type="evidence" value="ECO:0007669"/>
    <property type="project" value="TreeGrafter"/>
</dbReference>
<dbReference type="GO" id="GO:0008270">
    <property type="term" value="F:zinc ion binding"/>
    <property type="evidence" value="ECO:0007669"/>
    <property type="project" value="UniProtKB-KW"/>
</dbReference>
<accession>A0A836F4G9</accession>
<gene>
    <name evidence="7" type="ORF">G6Z78_0000217</name>
</gene>
<comment type="caution">
    <text evidence="7">The sequence shown here is derived from an EMBL/GenBank/DDBJ whole genome shotgun (WGS) entry which is preliminary data.</text>
</comment>
<feature type="region of interest" description="Disordered" evidence="5">
    <location>
        <begin position="23"/>
        <end position="76"/>
    </location>
</feature>
<feature type="compositionally biased region" description="Basic and acidic residues" evidence="5">
    <location>
        <begin position="92"/>
        <end position="120"/>
    </location>
</feature>
<evidence type="ECO:0000259" key="6">
    <source>
        <dbReference type="PROSITE" id="PS50145"/>
    </source>
</evidence>
<sequence>MYEVTRTYVRVILKGAANTSRNPKFEIRKGEKKRPAGKGKRDGKEQCAHCITSGENSKTSNMADPSNEPASSSGVVEQVAATAAAAVVAAPLREEHDKPEDFHEPDKKRRRTVRAEDAAKTEQKLEHRLGGILCCAVCLDLPRAAVYQILARHKCGRPSKRCANGHLMCAGCFTHVLADARLRDEMATCPNCRIEISKTTASRNLAVEKAVSELPAECQYCAKEFPRNSLEHHEEAMCEERISSCKYSRIGCPWRGPNHEIPEHESHCVHPHRTGADVMEALREIDARTLEERRLYDNVFDLLSYEKITFNDLQMKPYRTDEFIHKLFYETSRFGAFNNQWVVKARINSNQRDPTQSSERDITYQLILKTKTTYPLPVYYLILKGPFGDMKVHPRIHRFEFTEQENESPYFTLPLPDTAECNRLLAAKAISFR</sequence>
<dbReference type="Proteomes" id="UP000668214">
    <property type="component" value="Unassembled WGS sequence"/>
</dbReference>
<dbReference type="CDD" id="cd16505">
    <property type="entry name" value="RING-HC_CYHR1"/>
    <property type="match status" value="1"/>
</dbReference>
<evidence type="ECO:0000313" key="7">
    <source>
        <dbReference type="EMBL" id="KAG5317639.1"/>
    </source>
</evidence>
<dbReference type="InterPro" id="IPR013083">
    <property type="entry name" value="Znf_RING/FYVE/PHD"/>
</dbReference>
<keyword evidence="8" id="KW-1185">Reference proteome</keyword>
<dbReference type="InterPro" id="IPR039338">
    <property type="entry name" value="ZFTRAF1"/>
</dbReference>
<evidence type="ECO:0000256" key="4">
    <source>
        <dbReference type="PROSITE-ProRule" id="PRU00207"/>
    </source>
</evidence>
<evidence type="ECO:0000256" key="3">
    <source>
        <dbReference type="ARBA" id="ARBA00022833"/>
    </source>
</evidence>
<protein>
    <submittedName>
        <fullName evidence="7">CYHR1 protein</fullName>
    </submittedName>
</protein>
<feature type="domain" description="TRAF-type" evidence="6">
    <location>
        <begin position="214"/>
        <end position="252"/>
    </location>
</feature>
<dbReference type="EMBL" id="JAANIA010002128">
    <property type="protein sequence ID" value="KAG5317639.1"/>
    <property type="molecule type" value="Genomic_DNA"/>
</dbReference>
<feature type="zinc finger region" description="TRAF-type" evidence="4">
    <location>
        <begin position="214"/>
        <end position="252"/>
    </location>
</feature>
<dbReference type="PANTHER" id="PTHR23059">
    <property type="entry name" value="CYSTEINE AND HISTIDINE-RICH PROTEIN 1"/>
    <property type="match status" value="1"/>
</dbReference>
<dbReference type="AlphaFoldDB" id="A0A836F4G9"/>
<proteinExistence type="predicted"/>
<keyword evidence="1 4" id="KW-0479">Metal-binding</keyword>
<evidence type="ECO:0000256" key="1">
    <source>
        <dbReference type="ARBA" id="ARBA00022723"/>
    </source>
</evidence>
<dbReference type="SUPFAM" id="SSF49599">
    <property type="entry name" value="TRAF domain-like"/>
    <property type="match status" value="1"/>
</dbReference>
<dbReference type="InterPro" id="IPR001293">
    <property type="entry name" value="Znf_TRAF"/>
</dbReference>
<organism evidence="7 8">
    <name type="scientific">Pseudoatta argentina</name>
    <dbReference type="NCBI Taxonomy" id="621737"/>
    <lineage>
        <taxon>Eukaryota</taxon>
        <taxon>Metazoa</taxon>
        <taxon>Ecdysozoa</taxon>
        <taxon>Arthropoda</taxon>
        <taxon>Hexapoda</taxon>
        <taxon>Insecta</taxon>
        <taxon>Pterygota</taxon>
        <taxon>Neoptera</taxon>
        <taxon>Endopterygota</taxon>
        <taxon>Hymenoptera</taxon>
        <taxon>Apocrita</taxon>
        <taxon>Aculeata</taxon>
        <taxon>Formicoidea</taxon>
        <taxon>Formicidae</taxon>
        <taxon>Myrmicinae</taxon>
        <taxon>Pseudoatta</taxon>
    </lineage>
</organism>